<dbReference type="EMBL" id="JBAWTH010000001">
    <property type="protein sequence ID" value="KAL2293114.1"/>
    <property type="molecule type" value="Genomic_DNA"/>
</dbReference>
<dbReference type="InterPro" id="IPR036236">
    <property type="entry name" value="Znf_C2H2_sf"/>
</dbReference>
<evidence type="ECO:0000256" key="2">
    <source>
        <dbReference type="ARBA" id="ARBA00022737"/>
    </source>
</evidence>
<keyword evidence="4" id="KW-0862">Zinc</keyword>
<feature type="domain" description="C2H2-type" evidence="7">
    <location>
        <begin position="76"/>
        <end position="105"/>
    </location>
</feature>
<protein>
    <recommendedName>
        <fullName evidence="7">C2H2-type domain-containing protein</fullName>
    </recommendedName>
</protein>
<feature type="region of interest" description="Disordered" evidence="6">
    <location>
        <begin position="125"/>
        <end position="159"/>
    </location>
</feature>
<feature type="domain" description="C2H2-type" evidence="7">
    <location>
        <begin position="16"/>
        <end position="45"/>
    </location>
</feature>
<comment type="caution">
    <text evidence="8">The sequence shown here is derived from an EMBL/GenBank/DDBJ whole genome shotgun (WGS) entry which is preliminary data.</text>
</comment>
<feature type="domain" description="C2H2-type" evidence="7">
    <location>
        <begin position="46"/>
        <end position="75"/>
    </location>
</feature>
<name>A0ABR4FEJ4_9PEZI</name>
<accession>A0ABR4FEJ4</accession>
<evidence type="ECO:0000256" key="4">
    <source>
        <dbReference type="ARBA" id="ARBA00022833"/>
    </source>
</evidence>
<proteinExistence type="predicted"/>
<dbReference type="EMBL" id="JBAWTH010000001">
    <property type="protein sequence ID" value="KAL2293118.1"/>
    <property type="molecule type" value="Genomic_DNA"/>
</dbReference>
<evidence type="ECO:0000256" key="1">
    <source>
        <dbReference type="ARBA" id="ARBA00022723"/>
    </source>
</evidence>
<evidence type="ECO:0000256" key="3">
    <source>
        <dbReference type="ARBA" id="ARBA00022771"/>
    </source>
</evidence>
<dbReference type="SUPFAM" id="SSF57667">
    <property type="entry name" value="beta-beta-alpha zinc fingers"/>
    <property type="match status" value="2"/>
</dbReference>
<dbReference type="PROSITE" id="PS50157">
    <property type="entry name" value="ZINC_FINGER_C2H2_2"/>
    <property type="match status" value="4"/>
</dbReference>
<feature type="region of interest" description="Disordered" evidence="6">
    <location>
        <begin position="247"/>
        <end position="276"/>
    </location>
</feature>
<evidence type="ECO:0000259" key="7">
    <source>
        <dbReference type="PROSITE" id="PS50157"/>
    </source>
</evidence>
<dbReference type="PROSITE" id="PS00028">
    <property type="entry name" value="ZINC_FINGER_C2H2_1"/>
    <property type="match status" value="4"/>
</dbReference>
<dbReference type="EMBL" id="JBAWTH010000001">
    <property type="protein sequence ID" value="KAL2293115.1"/>
    <property type="molecule type" value="Genomic_DNA"/>
</dbReference>
<dbReference type="Gene3D" id="3.30.160.60">
    <property type="entry name" value="Classic Zinc Finger"/>
    <property type="match status" value="4"/>
</dbReference>
<dbReference type="Pfam" id="PF00096">
    <property type="entry name" value="zf-C2H2"/>
    <property type="match status" value="3"/>
</dbReference>
<keyword evidence="9" id="KW-1185">Reference proteome</keyword>
<gene>
    <name evidence="8" type="ORF">FJTKL_05118</name>
</gene>
<organism evidence="8 9">
    <name type="scientific">Diaporthe vaccinii</name>
    <dbReference type="NCBI Taxonomy" id="105482"/>
    <lineage>
        <taxon>Eukaryota</taxon>
        <taxon>Fungi</taxon>
        <taxon>Dikarya</taxon>
        <taxon>Ascomycota</taxon>
        <taxon>Pezizomycotina</taxon>
        <taxon>Sordariomycetes</taxon>
        <taxon>Sordariomycetidae</taxon>
        <taxon>Diaporthales</taxon>
        <taxon>Diaporthaceae</taxon>
        <taxon>Diaporthe</taxon>
        <taxon>Diaporthe eres species complex</taxon>
    </lineage>
</organism>
<evidence type="ECO:0000256" key="5">
    <source>
        <dbReference type="PROSITE-ProRule" id="PRU00042"/>
    </source>
</evidence>
<dbReference type="InterPro" id="IPR013087">
    <property type="entry name" value="Znf_C2H2_type"/>
</dbReference>
<dbReference type="SMART" id="SM00355">
    <property type="entry name" value="ZnF_C2H2"/>
    <property type="match status" value="4"/>
</dbReference>
<reference evidence="8 9" key="1">
    <citation type="submission" date="2024-03" db="EMBL/GenBank/DDBJ databases">
        <title>A high-quality draft genome sequence of Diaporthe vaccinii, a causative agent of upright dieback and viscid rot disease in cranberry plants.</title>
        <authorList>
            <person name="Sarrasin M."/>
            <person name="Lang B.F."/>
            <person name="Burger G."/>
        </authorList>
    </citation>
    <scope>NUCLEOTIDE SEQUENCE [LARGE SCALE GENOMIC DNA]</scope>
    <source>
        <strain evidence="8 9">IS7</strain>
    </source>
</reference>
<evidence type="ECO:0000313" key="9">
    <source>
        <dbReference type="Proteomes" id="UP001600888"/>
    </source>
</evidence>
<evidence type="ECO:0000313" key="8">
    <source>
        <dbReference type="EMBL" id="KAL2293117.1"/>
    </source>
</evidence>
<feature type="compositionally biased region" description="Polar residues" evidence="6">
    <location>
        <begin position="261"/>
        <end position="275"/>
    </location>
</feature>
<dbReference type="EMBL" id="JBAWTH010000001">
    <property type="protein sequence ID" value="KAL2293119.1"/>
    <property type="molecule type" value="Genomic_DNA"/>
</dbReference>
<dbReference type="EMBL" id="JBAWTH010000001">
    <property type="protein sequence ID" value="KAL2293117.1"/>
    <property type="molecule type" value="Genomic_DNA"/>
</dbReference>
<feature type="domain" description="C2H2-type" evidence="7">
    <location>
        <begin position="106"/>
        <end position="131"/>
    </location>
</feature>
<keyword evidence="2" id="KW-0677">Repeat</keyword>
<evidence type="ECO:0000256" key="6">
    <source>
        <dbReference type="SAM" id="MobiDB-lite"/>
    </source>
</evidence>
<sequence length="415" mass="45815">MELIEVMDTEQAPRPFQCTWEACGKSFNRKSDLQRHFRIHTNERPYACTQHGCGKAFIQRSALTVHIRTHTGEKPHACQYSGCGKRFSDSSSLARHRRIHSGKRPYMCGHHGCVKTFCRKTTMVKHQRRSHQPGALVDDATSESGGDDSPSTPRAHHANIWGQQPHGQMMIHNGMGMQRPMPGQYMQPPYEHRHSLSSNGPEYPNNMHSEHAMMRRMSNAPMPQQYFVEAHNPAVATMNASQFQSVPRQHNNPYTEPGLTASLNSSPSTFSSASVRSPVGDSGFNNYALHSTQAATHALQGAEHQHAAMGQFQHPATTQAMMPNQPMMTIPMHNQHSQQQHPQSPGAQGVYHQQLAASAPDNSQAMYAAGLPAYQDPVSAGHVPASYGWGISDVKFEDPSGLGMGMPSDRIAQMG</sequence>
<dbReference type="PANTHER" id="PTHR14003:SF22">
    <property type="entry name" value="FINGER DOMAIN PROTEIN, PUTATIVE (AFU_ORTHOLOGUE AFUA_4G11480)-RELATED"/>
    <property type="match status" value="1"/>
</dbReference>
<keyword evidence="1" id="KW-0479">Metal-binding</keyword>
<dbReference type="PANTHER" id="PTHR14003">
    <property type="entry name" value="TRANSCRIPTIONAL REPRESSOR PROTEIN YY"/>
    <property type="match status" value="1"/>
</dbReference>
<dbReference type="EMBL" id="JBAWTH010000001">
    <property type="protein sequence ID" value="KAL2293116.1"/>
    <property type="molecule type" value="Genomic_DNA"/>
</dbReference>
<keyword evidence="3 5" id="KW-0863">Zinc-finger</keyword>
<dbReference type="Proteomes" id="UP001600888">
    <property type="component" value="Unassembled WGS sequence"/>
</dbReference>